<dbReference type="Pfam" id="PF05730">
    <property type="entry name" value="CFEM"/>
    <property type="match status" value="1"/>
</dbReference>
<name>A0A9P4NJS0_9PEZI</name>
<feature type="region of interest" description="Disordered" evidence="9">
    <location>
        <begin position="183"/>
        <end position="360"/>
    </location>
</feature>
<dbReference type="GO" id="GO:0098552">
    <property type="term" value="C:side of membrane"/>
    <property type="evidence" value="ECO:0007669"/>
    <property type="project" value="UniProtKB-KW"/>
</dbReference>
<comment type="caution">
    <text evidence="11">The sequence shown here is derived from an EMBL/GenBank/DDBJ whole genome shotgun (WGS) entry which is preliminary data.</text>
</comment>
<evidence type="ECO:0000256" key="1">
    <source>
        <dbReference type="ARBA" id="ARBA00004589"/>
    </source>
</evidence>
<evidence type="ECO:0000313" key="11">
    <source>
        <dbReference type="EMBL" id="KAF2424260.1"/>
    </source>
</evidence>
<organism evidence="11 12">
    <name type="scientific">Tothia fuscella</name>
    <dbReference type="NCBI Taxonomy" id="1048955"/>
    <lineage>
        <taxon>Eukaryota</taxon>
        <taxon>Fungi</taxon>
        <taxon>Dikarya</taxon>
        <taxon>Ascomycota</taxon>
        <taxon>Pezizomycotina</taxon>
        <taxon>Dothideomycetes</taxon>
        <taxon>Pleosporomycetidae</taxon>
        <taxon>Venturiales</taxon>
        <taxon>Cylindrosympodiaceae</taxon>
        <taxon>Tothia</taxon>
    </lineage>
</organism>
<evidence type="ECO:0000256" key="7">
    <source>
        <dbReference type="ARBA" id="ARBA00023157"/>
    </source>
</evidence>
<keyword evidence="5" id="KW-0325">Glycoprotein</keyword>
<dbReference type="Proteomes" id="UP000800235">
    <property type="component" value="Unassembled WGS sequence"/>
</dbReference>
<evidence type="ECO:0000313" key="12">
    <source>
        <dbReference type="Proteomes" id="UP000800235"/>
    </source>
</evidence>
<accession>A0A9P4NJS0</accession>
<feature type="compositionally biased region" description="Low complexity" evidence="9">
    <location>
        <begin position="196"/>
        <end position="360"/>
    </location>
</feature>
<evidence type="ECO:0000256" key="2">
    <source>
        <dbReference type="ARBA" id="ARBA00004613"/>
    </source>
</evidence>
<evidence type="ECO:0000256" key="9">
    <source>
        <dbReference type="SAM" id="MobiDB-lite"/>
    </source>
</evidence>
<comment type="similarity">
    <text evidence="3">Belongs to the RBT5 family.</text>
</comment>
<evidence type="ECO:0000256" key="8">
    <source>
        <dbReference type="ARBA" id="ARBA00023288"/>
    </source>
</evidence>
<keyword evidence="8" id="KW-0449">Lipoprotein</keyword>
<evidence type="ECO:0000256" key="6">
    <source>
        <dbReference type="ARBA" id="ARBA00022729"/>
    </source>
</evidence>
<feature type="domain" description="CFEM" evidence="10">
    <location>
        <begin position="397"/>
        <end position="459"/>
    </location>
</feature>
<keyword evidence="5" id="KW-0472">Membrane</keyword>
<reference evidence="11" key="1">
    <citation type="journal article" date="2020" name="Stud. Mycol.">
        <title>101 Dothideomycetes genomes: a test case for predicting lifestyles and emergence of pathogens.</title>
        <authorList>
            <person name="Haridas S."/>
            <person name="Albert R."/>
            <person name="Binder M."/>
            <person name="Bloem J."/>
            <person name="Labutti K."/>
            <person name="Salamov A."/>
            <person name="Andreopoulos B."/>
            <person name="Baker S."/>
            <person name="Barry K."/>
            <person name="Bills G."/>
            <person name="Bluhm B."/>
            <person name="Cannon C."/>
            <person name="Castanera R."/>
            <person name="Culley D."/>
            <person name="Daum C."/>
            <person name="Ezra D."/>
            <person name="Gonzalez J."/>
            <person name="Henrissat B."/>
            <person name="Kuo A."/>
            <person name="Liang C."/>
            <person name="Lipzen A."/>
            <person name="Lutzoni F."/>
            <person name="Magnuson J."/>
            <person name="Mondo S."/>
            <person name="Nolan M."/>
            <person name="Ohm R."/>
            <person name="Pangilinan J."/>
            <person name="Park H.-J."/>
            <person name="Ramirez L."/>
            <person name="Alfaro M."/>
            <person name="Sun H."/>
            <person name="Tritt A."/>
            <person name="Yoshinaga Y."/>
            <person name="Zwiers L.-H."/>
            <person name="Turgeon B."/>
            <person name="Goodwin S."/>
            <person name="Spatafora J."/>
            <person name="Crous P."/>
            <person name="Grigoriev I."/>
        </authorList>
    </citation>
    <scope>NUCLEOTIDE SEQUENCE</scope>
    <source>
        <strain evidence="11">CBS 130266</strain>
    </source>
</reference>
<keyword evidence="7" id="KW-1015">Disulfide bond</keyword>
<dbReference type="EMBL" id="MU007076">
    <property type="protein sequence ID" value="KAF2424260.1"/>
    <property type="molecule type" value="Genomic_DNA"/>
</dbReference>
<dbReference type="AlphaFoldDB" id="A0A9P4NJS0"/>
<proteinExistence type="inferred from homology"/>
<evidence type="ECO:0000259" key="10">
    <source>
        <dbReference type="Pfam" id="PF05730"/>
    </source>
</evidence>
<evidence type="ECO:0000256" key="5">
    <source>
        <dbReference type="ARBA" id="ARBA00022622"/>
    </source>
</evidence>
<dbReference type="OrthoDB" id="5431405at2759"/>
<gene>
    <name evidence="11" type="ORF">EJ08DRAFT_664076</name>
</gene>
<dbReference type="InterPro" id="IPR008427">
    <property type="entry name" value="Extracellular_membr_CFEM_dom"/>
</dbReference>
<dbReference type="GO" id="GO:0005576">
    <property type="term" value="C:extracellular region"/>
    <property type="evidence" value="ECO:0007669"/>
    <property type="project" value="UniProtKB-SubCell"/>
</dbReference>
<protein>
    <recommendedName>
        <fullName evidence="10">CFEM domain-containing protein</fullName>
    </recommendedName>
</protein>
<keyword evidence="4" id="KW-0964">Secreted</keyword>
<evidence type="ECO:0000256" key="4">
    <source>
        <dbReference type="ARBA" id="ARBA00022525"/>
    </source>
</evidence>
<keyword evidence="5" id="KW-0336">GPI-anchor</keyword>
<evidence type="ECO:0000256" key="3">
    <source>
        <dbReference type="ARBA" id="ARBA00010031"/>
    </source>
</evidence>
<comment type="subcellular location">
    <subcellularLocation>
        <location evidence="1">Membrane</location>
        <topology evidence="1">Lipid-anchor</topology>
        <topology evidence="1">GPI-anchor</topology>
    </subcellularLocation>
    <subcellularLocation>
        <location evidence="2">Secreted</location>
    </subcellularLocation>
</comment>
<sequence>MKTTTSAILFAGVASATISGGWTGAKSFKTPANNNNQCNDQEKSGYSWGNLQTGSFSSYNGYSFSGFECNNSFGKRDPLTKRTFGGKVIKGQVDASSGPKFSCSADKDFSIKEYQVSVSKDTDVEFHYKMSDGSDCKHTSSCKSGGTVVQNSQCGGAKEVTFKLPQGSKSGCDIGIHSIGFDCSPPVSSTPPKPSSTPVSSAPPSSRPNSSPAVPTSSSVAVISSSSKPDTPKSSSSTTPVVPEVPSSAPVRSSSTPVVPEVPSSAPIRSSSTPVVPDVPSSVPVQSSSTPAFPASSSPASSRNVGPSSSFGIPSSSYAVPSSSFQVPSSSKGVQVPSSSVPAPSSSTPNSPVTASSSSIPVVPIPSSSAPVVPIPSSSVLIPSSSKPSPPAPSAPCPDVLPQCLNTWIGMTDCKDNSDYDCYCKKAEYTKQVIQCVSSYGLDTNEIQKALSYFVGICAAYVPENPGLITDCPSSIPLTGAPTPLAASSTPVAPIVSSSGPAVPPVVLTTVIVSTSVSTCEVGQTITQAGTTSVLTAPSVSTIYVTSTSTLPAVPPASSTPVAPIISSSGPVVPSVSGPAGPSVVLTTVVVSTSVSTCSVGQTITQAGTTSVLTAPSMSTIYVTSTSTLPCTKCDAPPPASTPASPVTNAPVVPYTTITVAQTYTVPCTYSTGVSIGYEIPSSSTVTTLSTSVVVPQVQFTTAAPVAGSTAYVGLAQGPPTALPALGTTPASPVTTGILTAPGGFGTTYVPTRASSSIVMQTVNAAPRLGSGSVVGLFAGGALAMFAL</sequence>
<keyword evidence="12" id="KW-1185">Reference proteome</keyword>
<keyword evidence="6" id="KW-0732">Signal</keyword>